<feature type="region of interest" description="Disordered" evidence="1">
    <location>
        <begin position="1"/>
        <end position="71"/>
    </location>
</feature>
<reference evidence="2" key="1">
    <citation type="journal article" date="2019" name="Environ. Microbiol.">
        <title>Fungal ecological strategies reflected in gene transcription - a case study of two litter decomposers.</title>
        <authorList>
            <person name="Barbi F."/>
            <person name="Kohler A."/>
            <person name="Barry K."/>
            <person name="Baskaran P."/>
            <person name="Daum C."/>
            <person name="Fauchery L."/>
            <person name="Ihrmark K."/>
            <person name="Kuo A."/>
            <person name="LaButti K."/>
            <person name="Lipzen A."/>
            <person name="Morin E."/>
            <person name="Grigoriev I.V."/>
            <person name="Henrissat B."/>
            <person name="Lindahl B."/>
            <person name="Martin F."/>
        </authorList>
    </citation>
    <scope>NUCLEOTIDE SEQUENCE</scope>
    <source>
        <strain evidence="2">JB14</strain>
    </source>
</reference>
<proteinExistence type="predicted"/>
<evidence type="ECO:0000313" key="2">
    <source>
        <dbReference type="EMBL" id="KAE9388099.1"/>
    </source>
</evidence>
<protein>
    <submittedName>
        <fullName evidence="2">Uncharacterized protein</fullName>
    </submittedName>
</protein>
<dbReference type="AlphaFoldDB" id="A0A6A4GQP7"/>
<sequence length="211" mass="23313">MTDPNPSPNFPVVPGPAPDFIDVASSSSEHIDDVDQSDEASAMNAQPPDPPAEDLAWLPARSPTYGDGGWGSKGTGWGDWGHRDPAEEVLRNVREDFKTVADDDDPSRDTALDFLDTLAWVKAQLYLSSDTARLQNTKLPTFTQQQLAERFVKLRANETPLTAEFARATEDARLANHRKSVLSKAMEDLKEAEERLHALHLVAVTRRPNVI</sequence>
<evidence type="ECO:0000313" key="3">
    <source>
        <dbReference type="Proteomes" id="UP000799118"/>
    </source>
</evidence>
<accession>A0A6A4GQP7</accession>
<evidence type="ECO:0000256" key="1">
    <source>
        <dbReference type="SAM" id="MobiDB-lite"/>
    </source>
</evidence>
<dbReference type="EMBL" id="ML769761">
    <property type="protein sequence ID" value="KAE9388099.1"/>
    <property type="molecule type" value="Genomic_DNA"/>
</dbReference>
<name>A0A6A4GQP7_9AGAR</name>
<keyword evidence="3" id="KW-1185">Reference proteome</keyword>
<gene>
    <name evidence="2" type="ORF">BT96DRAFT_947851</name>
</gene>
<feature type="compositionally biased region" description="Pro residues" evidence="1">
    <location>
        <begin position="1"/>
        <end position="17"/>
    </location>
</feature>
<dbReference type="Proteomes" id="UP000799118">
    <property type="component" value="Unassembled WGS sequence"/>
</dbReference>
<organism evidence="2 3">
    <name type="scientific">Gymnopus androsaceus JB14</name>
    <dbReference type="NCBI Taxonomy" id="1447944"/>
    <lineage>
        <taxon>Eukaryota</taxon>
        <taxon>Fungi</taxon>
        <taxon>Dikarya</taxon>
        <taxon>Basidiomycota</taxon>
        <taxon>Agaricomycotina</taxon>
        <taxon>Agaricomycetes</taxon>
        <taxon>Agaricomycetidae</taxon>
        <taxon>Agaricales</taxon>
        <taxon>Marasmiineae</taxon>
        <taxon>Omphalotaceae</taxon>
        <taxon>Gymnopus</taxon>
    </lineage>
</organism>